<feature type="transmembrane region" description="Helical" evidence="1">
    <location>
        <begin position="7"/>
        <end position="26"/>
    </location>
</feature>
<dbReference type="Proteomes" id="UP000295832">
    <property type="component" value="Unassembled WGS sequence"/>
</dbReference>
<feature type="transmembrane region" description="Helical" evidence="1">
    <location>
        <begin position="66"/>
        <end position="86"/>
    </location>
</feature>
<keyword evidence="1" id="KW-0812">Transmembrane</keyword>
<feature type="transmembrane region" description="Helical" evidence="1">
    <location>
        <begin position="123"/>
        <end position="143"/>
    </location>
</feature>
<dbReference type="RefSeq" id="WP_134118795.1">
    <property type="nucleotide sequence ID" value="NZ_SOEG01000042.1"/>
</dbReference>
<evidence type="ECO:0000256" key="1">
    <source>
        <dbReference type="SAM" id="Phobius"/>
    </source>
</evidence>
<feature type="transmembrane region" description="Helical" evidence="1">
    <location>
        <begin position="98"/>
        <end position="116"/>
    </location>
</feature>
<comment type="caution">
    <text evidence="2">The sequence shown here is derived from an EMBL/GenBank/DDBJ whole genome shotgun (WGS) entry which is preliminary data.</text>
</comment>
<gene>
    <name evidence="2" type="ORF">C7959_14216</name>
</gene>
<keyword evidence="1" id="KW-0472">Membrane</keyword>
<dbReference type="EMBL" id="SOEG01000042">
    <property type="protein sequence ID" value="TDX46349.1"/>
    <property type="molecule type" value="Genomic_DNA"/>
</dbReference>
<evidence type="ECO:0000313" key="3">
    <source>
        <dbReference type="Proteomes" id="UP000295832"/>
    </source>
</evidence>
<feature type="transmembrane region" description="Helical" evidence="1">
    <location>
        <begin position="175"/>
        <end position="198"/>
    </location>
</feature>
<evidence type="ECO:0000313" key="2">
    <source>
        <dbReference type="EMBL" id="TDX46349.1"/>
    </source>
</evidence>
<sequence length="219" mass="25388">MNRKENFLFKTFAFYIILFLLIQISLKLNLKYMTGRLTFIIAVAVVWMFLTIPGYIFSKKIKYISYLYPIINAVITGMTIASYYIIQSIEVDILDCHIFGFILFMVFNYGIIIITSKRKQISLINIILSIIGSLATIYLWTVISVSLGSHLLFLIIIYLCFFIALYLNKQKDSNYLTIVNFASVIMFGGVFLLVLILITEGDGIEILDMSWWKDRKKTR</sequence>
<dbReference type="AlphaFoldDB" id="A0A4V3GX31"/>
<keyword evidence="3" id="KW-1185">Reference proteome</keyword>
<proteinExistence type="predicted"/>
<feature type="transmembrane region" description="Helical" evidence="1">
    <location>
        <begin position="149"/>
        <end position="168"/>
    </location>
</feature>
<accession>A0A4V3GX31</accession>
<name>A0A4V3GX31_9FIRM</name>
<reference evidence="2 3" key="1">
    <citation type="submission" date="2019-03" db="EMBL/GenBank/DDBJ databases">
        <title>Subsurface microbial communities from deep shales in Ohio and West Virginia, USA.</title>
        <authorList>
            <person name="Wrighton K."/>
        </authorList>
    </citation>
    <scope>NUCLEOTIDE SEQUENCE [LARGE SCALE GENOMIC DNA]</scope>
    <source>
        <strain evidence="2 3">MSL 6dP</strain>
    </source>
</reference>
<feature type="transmembrane region" description="Helical" evidence="1">
    <location>
        <begin position="38"/>
        <end position="57"/>
    </location>
</feature>
<organism evidence="2 3">
    <name type="scientific">Orenia marismortui</name>
    <dbReference type="NCBI Taxonomy" id="46469"/>
    <lineage>
        <taxon>Bacteria</taxon>
        <taxon>Bacillati</taxon>
        <taxon>Bacillota</taxon>
        <taxon>Clostridia</taxon>
        <taxon>Halanaerobiales</taxon>
        <taxon>Halobacteroidaceae</taxon>
        <taxon>Orenia</taxon>
    </lineage>
</organism>
<protein>
    <submittedName>
        <fullName evidence="2">Uncharacterized protein</fullName>
    </submittedName>
</protein>
<keyword evidence="1" id="KW-1133">Transmembrane helix</keyword>